<dbReference type="InterPro" id="IPR028349">
    <property type="entry name" value="PafC-like"/>
</dbReference>
<dbReference type="InterPro" id="IPR001034">
    <property type="entry name" value="DeoR_HTH"/>
</dbReference>
<dbReference type="SUPFAM" id="SSF46785">
    <property type="entry name" value="Winged helix' DNA-binding domain"/>
    <property type="match status" value="1"/>
</dbReference>
<reference evidence="4 5" key="1">
    <citation type="submission" date="2023-12" db="EMBL/GenBank/DDBJ databases">
        <title>Genome sequencing and assembly of bacterial species from a model synthetic community.</title>
        <authorList>
            <person name="Hogle S.L."/>
        </authorList>
    </citation>
    <scope>NUCLEOTIDE SEQUENCE [LARGE SCALE GENOMIC DNA]</scope>
    <source>
        <strain evidence="4 5">HAMBI_3031</strain>
    </source>
</reference>
<dbReference type="Pfam" id="PF08279">
    <property type="entry name" value="HTH_11"/>
    <property type="match status" value="1"/>
</dbReference>
<gene>
    <name evidence="4" type="ORF">U0035_01525</name>
</gene>
<dbReference type="PROSITE" id="PS51000">
    <property type="entry name" value="HTH_DEOR_2"/>
    <property type="match status" value="1"/>
</dbReference>
<protein>
    <submittedName>
        <fullName evidence="4">YafY family protein</fullName>
    </submittedName>
</protein>
<name>A0ABZ0W693_9BACT</name>
<feature type="domain" description="HTH deoR-type" evidence="3">
    <location>
        <begin position="15"/>
        <end position="70"/>
    </location>
</feature>
<evidence type="ECO:0000256" key="2">
    <source>
        <dbReference type="ARBA" id="ARBA00023163"/>
    </source>
</evidence>
<dbReference type="SMART" id="SM00420">
    <property type="entry name" value="HTH_DEOR"/>
    <property type="match status" value="1"/>
</dbReference>
<dbReference type="PANTHER" id="PTHR34580:SF3">
    <property type="entry name" value="PROTEIN PAFB"/>
    <property type="match status" value="1"/>
</dbReference>
<keyword evidence="1" id="KW-0805">Transcription regulation</keyword>
<proteinExistence type="predicted"/>
<dbReference type="InterPro" id="IPR036390">
    <property type="entry name" value="WH_DNA-bd_sf"/>
</dbReference>
<dbReference type="InterPro" id="IPR013196">
    <property type="entry name" value="HTH_11"/>
</dbReference>
<organism evidence="4 5">
    <name type="scientific">Niabella yanshanensis</name>
    <dbReference type="NCBI Taxonomy" id="577386"/>
    <lineage>
        <taxon>Bacteria</taxon>
        <taxon>Pseudomonadati</taxon>
        <taxon>Bacteroidota</taxon>
        <taxon>Chitinophagia</taxon>
        <taxon>Chitinophagales</taxon>
        <taxon>Chitinophagaceae</taxon>
        <taxon>Niabella</taxon>
    </lineage>
</organism>
<dbReference type="InterPro" id="IPR051534">
    <property type="entry name" value="CBASS_pafABC_assoc_protein"/>
</dbReference>
<dbReference type="PANTHER" id="PTHR34580">
    <property type="match status" value="1"/>
</dbReference>
<sequence length="328" mass="38454">MAAIDDEIHDDSPKKFDRVVAILTQLQSKRIVKAQELADRFGVSLRTIYRDIKTLENSGVPISSEAGVGYSIVEGYKLPPVMFTREEAVSFVAAEKLMEHFTDRSLGNAFQSAMFKVKSVLRWTDKDRINELNANIHVSPKKNLFNKEVPNALEILMNGIVNKKQVYIRYQSFDASQPSERNIEPIGLYHDKEYWYLVAYCHLRREHRNFRSDRIIKITGLDADFTLQHKELSAYLQKPQFDTYEVVRIMMDNNYVKYVQHSRQQYGFISEKKLGSKTEMTFHFPHEPEYFLRWFIVLADKSDIIEPESLKQRLKELTQNIDKRIKSM</sequence>
<dbReference type="PIRSF" id="PIRSF016838">
    <property type="entry name" value="PafC"/>
    <property type="match status" value="1"/>
</dbReference>
<dbReference type="PROSITE" id="PS52050">
    <property type="entry name" value="WYL"/>
    <property type="match status" value="1"/>
</dbReference>
<dbReference type="RefSeq" id="WP_211316536.1">
    <property type="nucleotide sequence ID" value="NZ_CP139960.1"/>
</dbReference>
<dbReference type="Proteomes" id="UP001325680">
    <property type="component" value="Chromosome"/>
</dbReference>
<evidence type="ECO:0000313" key="5">
    <source>
        <dbReference type="Proteomes" id="UP001325680"/>
    </source>
</evidence>
<dbReference type="InterPro" id="IPR026881">
    <property type="entry name" value="WYL_dom"/>
</dbReference>
<evidence type="ECO:0000256" key="1">
    <source>
        <dbReference type="ARBA" id="ARBA00023015"/>
    </source>
</evidence>
<dbReference type="EMBL" id="CP139960">
    <property type="protein sequence ID" value="WQD38823.1"/>
    <property type="molecule type" value="Genomic_DNA"/>
</dbReference>
<keyword evidence="5" id="KW-1185">Reference proteome</keyword>
<evidence type="ECO:0000313" key="4">
    <source>
        <dbReference type="EMBL" id="WQD38823.1"/>
    </source>
</evidence>
<dbReference type="InterPro" id="IPR036388">
    <property type="entry name" value="WH-like_DNA-bd_sf"/>
</dbReference>
<accession>A0ABZ0W693</accession>
<keyword evidence="2" id="KW-0804">Transcription</keyword>
<dbReference type="Pfam" id="PF13280">
    <property type="entry name" value="WYL"/>
    <property type="match status" value="1"/>
</dbReference>
<evidence type="ECO:0000259" key="3">
    <source>
        <dbReference type="PROSITE" id="PS51000"/>
    </source>
</evidence>
<dbReference type="Gene3D" id="1.10.10.10">
    <property type="entry name" value="Winged helix-like DNA-binding domain superfamily/Winged helix DNA-binding domain"/>
    <property type="match status" value="1"/>
</dbReference>